<gene>
    <name evidence="1" type="ORF">Lche_1328</name>
    <name evidence="2" type="ORF">NCTC11976_01985</name>
</gene>
<sequence length="91" mass="10331">MTKFFDRKTRTLFITGGKTNEADLSENPLVQLPDSDEIPAAPLLRRQNAVLSRFFERHYISSSGEELHGNFDLKDQSNADLVEVVDTIYCP</sequence>
<dbReference type="Proteomes" id="UP000054921">
    <property type="component" value="Unassembled WGS sequence"/>
</dbReference>
<dbReference type="RefSeq" id="WP_028381897.1">
    <property type="nucleotide sequence ID" value="NZ_CAAAIT010000008.1"/>
</dbReference>
<keyword evidence="1" id="KW-0645">Protease</keyword>
<dbReference type="Proteomes" id="UP000277577">
    <property type="component" value="Chromosome"/>
</dbReference>
<dbReference type="GO" id="GO:0008233">
    <property type="term" value="F:peptidase activity"/>
    <property type="evidence" value="ECO:0007669"/>
    <property type="project" value="UniProtKB-KW"/>
</dbReference>
<dbReference type="GO" id="GO:0006508">
    <property type="term" value="P:proteolysis"/>
    <property type="evidence" value="ECO:0007669"/>
    <property type="project" value="UniProtKB-KW"/>
</dbReference>
<dbReference type="STRING" id="28084.Lche_1328"/>
<dbReference type="AlphaFoldDB" id="A0A0W0S6V8"/>
<dbReference type="EMBL" id="LNXW01000013">
    <property type="protein sequence ID" value="KTC79308.1"/>
    <property type="molecule type" value="Genomic_DNA"/>
</dbReference>
<dbReference type="OrthoDB" id="5646742at2"/>
<reference evidence="2 4" key="2">
    <citation type="submission" date="2018-12" db="EMBL/GenBank/DDBJ databases">
        <authorList>
            <consortium name="Pathogen Informatics"/>
        </authorList>
    </citation>
    <scope>NUCLEOTIDE SEQUENCE [LARGE SCALE GENOMIC DNA]</scope>
    <source>
        <strain evidence="2 4">NCTC11976</strain>
    </source>
</reference>
<name>A0A0W0S6V8_9GAMM</name>
<evidence type="ECO:0000313" key="1">
    <source>
        <dbReference type="EMBL" id="KTC79308.1"/>
    </source>
</evidence>
<protein>
    <submittedName>
        <fullName evidence="1 2">Protease of the Abi (CAAX) family</fullName>
    </submittedName>
</protein>
<dbReference type="PATRIC" id="fig|28084.5.peg.1448"/>
<evidence type="ECO:0000313" key="3">
    <source>
        <dbReference type="Proteomes" id="UP000054921"/>
    </source>
</evidence>
<accession>A0A0W0S6V8</accession>
<organism evidence="1 3">
    <name type="scientific">Legionella cherrii</name>
    <dbReference type="NCBI Taxonomy" id="28084"/>
    <lineage>
        <taxon>Bacteria</taxon>
        <taxon>Pseudomonadati</taxon>
        <taxon>Pseudomonadota</taxon>
        <taxon>Gammaproteobacteria</taxon>
        <taxon>Legionellales</taxon>
        <taxon>Legionellaceae</taxon>
        <taxon>Legionella</taxon>
    </lineage>
</organism>
<evidence type="ECO:0000313" key="2">
    <source>
        <dbReference type="EMBL" id="VEB36989.1"/>
    </source>
</evidence>
<keyword evidence="1" id="KW-0378">Hydrolase</keyword>
<evidence type="ECO:0000313" key="4">
    <source>
        <dbReference type="Proteomes" id="UP000277577"/>
    </source>
</evidence>
<proteinExistence type="predicted"/>
<dbReference type="EMBL" id="LR134173">
    <property type="protein sequence ID" value="VEB36989.1"/>
    <property type="molecule type" value="Genomic_DNA"/>
</dbReference>
<keyword evidence="4" id="KW-1185">Reference proteome</keyword>
<reference evidence="1 3" key="1">
    <citation type="submission" date="2015-11" db="EMBL/GenBank/DDBJ databases">
        <title>Genomic analysis of 38 Legionella species identifies large and diverse effector repertoires.</title>
        <authorList>
            <person name="Burstein D."/>
            <person name="Amaro F."/>
            <person name="Zusman T."/>
            <person name="Lifshitz Z."/>
            <person name="Cohen O."/>
            <person name="Gilbert J.A."/>
            <person name="Pupko T."/>
            <person name="Shuman H.A."/>
            <person name="Segal G."/>
        </authorList>
    </citation>
    <scope>NUCLEOTIDE SEQUENCE [LARGE SCALE GENOMIC DNA]</scope>
    <source>
        <strain evidence="1 3">ORW</strain>
    </source>
</reference>